<dbReference type="AlphaFoldDB" id="L8GVY8"/>
<feature type="signal peptide" evidence="1">
    <location>
        <begin position="1"/>
        <end position="23"/>
    </location>
</feature>
<feature type="domain" description="Right handed beta helix" evidence="2">
    <location>
        <begin position="413"/>
        <end position="536"/>
    </location>
</feature>
<proteinExistence type="predicted"/>
<dbReference type="OMA" id="EGFWRWD"/>
<dbReference type="EMBL" id="KB007974">
    <property type="protein sequence ID" value="ELR17394.1"/>
    <property type="molecule type" value="Genomic_DNA"/>
</dbReference>
<sequence>MTKLVQLLIAVIALVALCGDAATVPTIYVSPSGNDSWTGGSPTKGSAGVNGTVAGPLRTLAAAALVARSRYGAGVTKTVSVAAGTYTLSTTLALTAADSNTLFIAADSRAGKTVISGGQCIPANAFKALDTSTGLGARVPAAARSRVKQVNLTQLGLTSAQVGVISTNLAGMELFFKGAALHVARWPNYPNYVLTGNITNTDEKLVFHYVNATSWPYEGVWVHGFFGQNWFDERRAIESVDQEAKTITLATPTNYAFKRGQRFYYYNVIDELDTAGEYLIDRDNGVLYFYPPSAIASNTDAVLSVLNSALIAITGSNITFSGFTLEATQNTAVTVRENGSGNVIKNCVIRNVGETGVSIAGGTDNIVMTSELYNMGKTGVSMSGGDRKTLTPCNHMAFANHVHDYSRFILCYQPAFGANGVGVKIVNNKIHTAPHNAILLGESNNMEIYFNEIYDMCREASDVGAFYQGRDWTGQGSYISYNYFHDSFGYGSEGVSAIYFDDENSGSTAFGNIIVNMELGILMGGGRSNHVDNNIFINLDNAAYAGDARGLPGQVPQNNNTLYTRLLAQPYQTQPWSTQFPELVTILDDPVSPHAPRYNSYRHNVACNTKNNQRLSTAAAPYIQNVTSDNWWLKNSTTCQKAIFPYLQSTGSLEISPSAPFLANITFSAIPWKRIGLAGAYESLPANLPGLKYGKIVTPQAAKDTSAASGFARSPLALALRFLF</sequence>
<evidence type="ECO:0000313" key="3">
    <source>
        <dbReference type="EMBL" id="ELR17394.1"/>
    </source>
</evidence>
<dbReference type="KEGG" id="acan:ACA1_061320"/>
<dbReference type="GeneID" id="14917968"/>
<protein>
    <submittedName>
        <fullName evidence="3">Secreted protein, putative</fullName>
    </submittedName>
</protein>
<dbReference type="InterPro" id="IPR012334">
    <property type="entry name" value="Pectin_lyas_fold"/>
</dbReference>
<dbReference type="InterPro" id="IPR011050">
    <property type="entry name" value="Pectin_lyase_fold/virulence"/>
</dbReference>
<dbReference type="VEuPathDB" id="AmoebaDB:ACA1_061320"/>
<dbReference type="InterPro" id="IPR006626">
    <property type="entry name" value="PbH1"/>
</dbReference>
<organism evidence="3 4">
    <name type="scientific">Acanthamoeba castellanii (strain ATCC 30010 / Neff)</name>
    <dbReference type="NCBI Taxonomy" id="1257118"/>
    <lineage>
        <taxon>Eukaryota</taxon>
        <taxon>Amoebozoa</taxon>
        <taxon>Discosea</taxon>
        <taxon>Longamoebia</taxon>
        <taxon>Centramoebida</taxon>
        <taxon>Acanthamoebidae</taxon>
        <taxon>Acanthamoeba</taxon>
    </lineage>
</organism>
<reference evidence="3 4" key="1">
    <citation type="journal article" date="2013" name="Genome Biol.">
        <title>Genome of Acanthamoeba castellanii highlights extensive lateral gene transfer and early evolution of tyrosine kinase signaling.</title>
        <authorList>
            <person name="Clarke M."/>
            <person name="Lohan A.J."/>
            <person name="Liu B."/>
            <person name="Lagkouvardos I."/>
            <person name="Roy S."/>
            <person name="Zafar N."/>
            <person name="Bertelli C."/>
            <person name="Schilde C."/>
            <person name="Kianianmomeni A."/>
            <person name="Burglin T.R."/>
            <person name="Frech C."/>
            <person name="Turcotte B."/>
            <person name="Kopec K.O."/>
            <person name="Synnott J.M."/>
            <person name="Choo C."/>
            <person name="Paponov I."/>
            <person name="Finkler A."/>
            <person name="Soon Heng Tan C."/>
            <person name="Hutchins A.P."/>
            <person name="Weinmeier T."/>
            <person name="Rattei T."/>
            <person name="Chu J.S."/>
            <person name="Gimenez G."/>
            <person name="Irimia M."/>
            <person name="Rigden D.J."/>
            <person name="Fitzpatrick D.A."/>
            <person name="Lorenzo-Morales J."/>
            <person name="Bateman A."/>
            <person name="Chiu C.H."/>
            <person name="Tang P."/>
            <person name="Hegemann P."/>
            <person name="Fromm H."/>
            <person name="Raoult D."/>
            <person name="Greub G."/>
            <person name="Miranda-Saavedra D."/>
            <person name="Chen N."/>
            <person name="Nash P."/>
            <person name="Ginger M.L."/>
            <person name="Horn M."/>
            <person name="Schaap P."/>
            <person name="Caler L."/>
            <person name="Loftus B."/>
        </authorList>
    </citation>
    <scope>NUCLEOTIDE SEQUENCE [LARGE SCALE GENOMIC DNA]</scope>
    <source>
        <strain evidence="3 4">Neff</strain>
    </source>
</reference>
<dbReference type="Gene3D" id="2.160.20.10">
    <property type="entry name" value="Single-stranded right-handed beta-helix, Pectin lyase-like"/>
    <property type="match status" value="2"/>
</dbReference>
<evidence type="ECO:0000256" key="1">
    <source>
        <dbReference type="SAM" id="SignalP"/>
    </source>
</evidence>
<dbReference type="PANTHER" id="PTHR36453">
    <property type="entry name" value="SECRETED PROTEIN-RELATED"/>
    <property type="match status" value="1"/>
</dbReference>
<gene>
    <name evidence="3" type="ORF">ACA1_061320</name>
</gene>
<dbReference type="RefSeq" id="XP_004339407.1">
    <property type="nucleotide sequence ID" value="XM_004339359.1"/>
</dbReference>
<dbReference type="SUPFAM" id="SSF51126">
    <property type="entry name" value="Pectin lyase-like"/>
    <property type="match status" value="1"/>
</dbReference>
<accession>L8GVY8</accession>
<keyword evidence="1" id="KW-0732">Signal</keyword>
<name>L8GVY8_ACACF</name>
<dbReference type="SMART" id="SM00710">
    <property type="entry name" value="PbH1"/>
    <property type="match status" value="6"/>
</dbReference>
<dbReference type="Pfam" id="PF13229">
    <property type="entry name" value="Beta_helix"/>
    <property type="match status" value="1"/>
</dbReference>
<dbReference type="PANTHER" id="PTHR36453:SF1">
    <property type="entry name" value="RIGHT HANDED BETA HELIX DOMAIN-CONTAINING PROTEIN"/>
    <property type="match status" value="1"/>
</dbReference>
<evidence type="ECO:0000313" key="4">
    <source>
        <dbReference type="Proteomes" id="UP000011083"/>
    </source>
</evidence>
<dbReference type="OrthoDB" id="6080154at2759"/>
<dbReference type="InterPro" id="IPR039448">
    <property type="entry name" value="Beta_helix"/>
</dbReference>
<evidence type="ECO:0000259" key="2">
    <source>
        <dbReference type="Pfam" id="PF13229"/>
    </source>
</evidence>
<keyword evidence="4" id="KW-1185">Reference proteome</keyword>
<feature type="chain" id="PRO_5003989888" evidence="1">
    <location>
        <begin position="24"/>
        <end position="724"/>
    </location>
</feature>
<dbReference type="Proteomes" id="UP000011083">
    <property type="component" value="Unassembled WGS sequence"/>
</dbReference>